<evidence type="ECO:0000256" key="1">
    <source>
        <dbReference type="SAM" id="Coils"/>
    </source>
</evidence>
<organism evidence="2 3">
    <name type="scientific">Hucho hucho</name>
    <name type="common">huchen</name>
    <dbReference type="NCBI Taxonomy" id="62062"/>
    <lineage>
        <taxon>Eukaryota</taxon>
        <taxon>Metazoa</taxon>
        <taxon>Chordata</taxon>
        <taxon>Craniata</taxon>
        <taxon>Vertebrata</taxon>
        <taxon>Euteleostomi</taxon>
        <taxon>Actinopterygii</taxon>
        <taxon>Neopterygii</taxon>
        <taxon>Teleostei</taxon>
        <taxon>Protacanthopterygii</taxon>
        <taxon>Salmoniformes</taxon>
        <taxon>Salmonidae</taxon>
        <taxon>Salmoninae</taxon>
        <taxon>Hucho</taxon>
    </lineage>
</organism>
<reference evidence="2" key="3">
    <citation type="submission" date="2025-09" db="UniProtKB">
        <authorList>
            <consortium name="Ensembl"/>
        </authorList>
    </citation>
    <scope>IDENTIFICATION</scope>
</reference>
<keyword evidence="3" id="KW-1185">Reference proteome</keyword>
<evidence type="ECO:0000313" key="2">
    <source>
        <dbReference type="Ensembl" id="ENSHHUP00000028276.1"/>
    </source>
</evidence>
<dbReference type="Proteomes" id="UP000314982">
    <property type="component" value="Unassembled WGS sequence"/>
</dbReference>
<sequence>MKKQNLKEETKKRKELVTSMEEDKKMLVVKEAEVSKVAEKLSALQEEGQKDSAALEAAQCHFKAVSAGLSTNEDGEEATLAGQMMTCKNDMSKADTEAKQVTMD</sequence>
<feature type="coiled-coil region" evidence="1">
    <location>
        <begin position="3"/>
        <end position="47"/>
    </location>
</feature>
<dbReference type="AlphaFoldDB" id="A0A4W5LPZ8"/>
<protein>
    <submittedName>
        <fullName evidence="2">Uncharacterized protein</fullName>
    </submittedName>
</protein>
<accession>A0A4W5LPZ8</accession>
<reference evidence="3" key="1">
    <citation type="submission" date="2018-06" db="EMBL/GenBank/DDBJ databases">
        <title>Genome assembly of Danube salmon.</title>
        <authorList>
            <person name="Macqueen D.J."/>
            <person name="Gundappa M.K."/>
        </authorList>
    </citation>
    <scope>NUCLEOTIDE SEQUENCE [LARGE SCALE GENOMIC DNA]</scope>
</reference>
<evidence type="ECO:0000313" key="3">
    <source>
        <dbReference type="Proteomes" id="UP000314982"/>
    </source>
</evidence>
<reference evidence="2" key="2">
    <citation type="submission" date="2025-08" db="UniProtKB">
        <authorList>
            <consortium name="Ensembl"/>
        </authorList>
    </citation>
    <scope>IDENTIFICATION</scope>
</reference>
<proteinExistence type="predicted"/>
<keyword evidence="1" id="KW-0175">Coiled coil</keyword>
<name>A0A4W5LPZ8_9TELE</name>
<dbReference type="Ensembl" id="ENSHHUT00000029412.1">
    <property type="protein sequence ID" value="ENSHHUP00000028276.1"/>
    <property type="gene ID" value="ENSHHUG00000017987.1"/>
</dbReference>